<dbReference type="PANTHER" id="PTHR23508:SF10">
    <property type="entry name" value="CARBOXYLIC ACID TRANSPORTER PROTEIN HOMOLOG"/>
    <property type="match status" value="1"/>
</dbReference>
<dbReference type="InterPro" id="IPR020846">
    <property type="entry name" value="MFS_dom"/>
</dbReference>
<dbReference type="HOGENOM" id="CLU_001265_46_6_9"/>
<dbReference type="InterPro" id="IPR036259">
    <property type="entry name" value="MFS_trans_sf"/>
</dbReference>
<protein>
    <submittedName>
        <fullName evidence="8">Transporter, major facilitator family protein</fullName>
    </submittedName>
</protein>
<evidence type="ECO:0000256" key="5">
    <source>
        <dbReference type="ARBA" id="ARBA00023136"/>
    </source>
</evidence>
<sequence>MIKENSRGDKIMGVKNEENLVKKYQPLAIAAGLGSVLGSGIIVGMSATITVWQTGLGLTNTQVGVISGSLTFAIAIGSLIAGWITRTFGQVRSFNWADFLYAIGALICVFAPNYTTLLIGGIVTGFASGVDLPISLTMISHDSPDDKTSSKLVASTQIFWQIGVFGSYGAAFVVSKMAGASGARVVFMCLAILALIIWAWRTFSGKFKEFHKEGEERRLLNEQKNGEQNKVSVGSVLFGENKVKYLQMFACIMAFYICWNLLANTFGQFQTFMLVHAHASQTFATGAGLVLNFISLFATMSFAKVAGGKYRNTFFVFGMLIQFVSMFSLAILSHALWPIVIAIGVMSIGSNIAGEAIYKVWTQEAFPVEVRSSIQGFIGGFSRFLCGVFAFVTPALVVQSVIKKTMLGFSIMIIVAFCFGWLMTRLEKKYQIRK</sequence>
<feature type="transmembrane region" description="Helical" evidence="6">
    <location>
        <begin position="245"/>
        <end position="263"/>
    </location>
</feature>
<comment type="subcellular location">
    <subcellularLocation>
        <location evidence="1">Cell membrane</location>
        <topology evidence="1">Multi-pass membrane protein</topology>
    </subcellularLocation>
</comment>
<feature type="transmembrane region" description="Helical" evidence="6">
    <location>
        <begin position="181"/>
        <end position="200"/>
    </location>
</feature>
<keyword evidence="5 6" id="KW-0472">Membrane</keyword>
<dbReference type="PROSITE" id="PS50850">
    <property type="entry name" value="MFS"/>
    <property type="match status" value="1"/>
</dbReference>
<feature type="transmembrane region" description="Helical" evidence="6">
    <location>
        <begin position="64"/>
        <end position="84"/>
    </location>
</feature>
<evidence type="ECO:0000256" key="3">
    <source>
        <dbReference type="ARBA" id="ARBA00022692"/>
    </source>
</evidence>
<name>D0DRJ6_LIMFE</name>
<dbReference type="Pfam" id="PF07690">
    <property type="entry name" value="MFS_1"/>
    <property type="match status" value="1"/>
</dbReference>
<organism evidence="8">
    <name type="scientific">Limosilactobacillus fermentum 28-3-CHN</name>
    <dbReference type="NCBI Taxonomy" id="575599"/>
    <lineage>
        <taxon>Bacteria</taxon>
        <taxon>Bacillati</taxon>
        <taxon>Bacillota</taxon>
        <taxon>Bacilli</taxon>
        <taxon>Lactobacillales</taxon>
        <taxon>Lactobacillaceae</taxon>
        <taxon>Limosilactobacillus</taxon>
    </lineage>
</organism>
<keyword evidence="2" id="KW-0813">Transport</keyword>
<keyword evidence="4 6" id="KW-1133">Transmembrane helix</keyword>
<feature type="transmembrane region" description="Helical" evidence="6">
    <location>
        <begin position="407"/>
        <end position="424"/>
    </location>
</feature>
<evidence type="ECO:0000256" key="6">
    <source>
        <dbReference type="SAM" id="Phobius"/>
    </source>
</evidence>
<dbReference type="SUPFAM" id="SSF103473">
    <property type="entry name" value="MFS general substrate transporter"/>
    <property type="match status" value="1"/>
</dbReference>
<feature type="transmembrane region" description="Helical" evidence="6">
    <location>
        <begin position="381"/>
        <end position="401"/>
    </location>
</feature>
<keyword evidence="3 6" id="KW-0812">Transmembrane</keyword>
<proteinExistence type="predicted"/>
<reference evidence="8" key="1">
    <citation type="submission" date="2009-08" db="EMBL/GenBank/DDBJ databases">
        <title>The Genome Sequence of Lactobacillus fermentum 28-3-CHN.</title>
        <authorList>
            <consortium name="The Broad Institute Genome Sequencing Platform"/>
            <person name="Ward D."/>
            <person name="Feldgarden M."/>
            <person name="Earl A."/>
            <person name="Young S.K."/>
            <person name="Zeng Q."/>
            <person name="Koehrsen M."/>
            <person name="Alvarado L."/>
            <person name="Berlin A."/>
            <person name="Bochicchio J."/>
            <person name="Borenstein D."/>
            <person name="Chapman S.B."/>
            <person name="Chen Z."/>
            <person name="Engels R."/>
            <person name="Freedman E."/>
            <person name="Gellesch M."/>
            <person name="Goldberg J."/>
            <person name="Griggs A."/>
            <person name="Gujja S."/>
            <person name="Heilman E."/>
            <person name="Heiman D."/>
            <person name="Hepburn T."/>
            <person name="Howarth C."/>
            <person name="Jen D."/>
            <person name="Larson L."/>
            <person name="Lewis B."/>
            <person name="Mehta T."/>
            <person name="Park D."/>
            <person name="Pearson M."/>
            <person name="Roberts A."/>
            <person name="Saif S."/>
            <person name="Shea T."/>
            <person name="Shenoy N."/>
            <person name="Sisk P."/>
            <person name="Stolte C."/>
            <person name="Sykes S."/>
            <person name="Thomson T."/>
            <person name="Walk T."/>
            <person name="White J."/>
            <person name="Yandava C."/>
            <person name="Liu Y."/>
            <person name="Xu Q."/>
            <person name="Haas B."/>
            <person name="Nusbaum C."/>
            <person name="Birren B."/>
        </authorList>
    </citation>
    <scope>NUCLEOTIDE SEQUENCE</scope>
    <source>
        <strain evidence="8">28-3-CHN</strain>
    </source>
</reference>
<evidence type="ECO:0000256" key="4">
    <source>
        <dbReference type="ARBA" id="ARBA00022989"/>
    </source>
</evidence>
<gene>
    <name evidence="8" type="ORF">HMPREF0513_00210</name>
</gene>
<dbReference type="InterPro" id="IPR011701">
    <property type="entry name" value="MFS"/>
</dbReference>
<evidence type="ECO:0000256" key="2">
    <source>
        <dbReference type="ARBA" id="ARBA00022448"/>
    </source>
</evidence>
<dbReference type="Gene3D" id="1.20.1250.20">
    <property type="entry name" value="MFS general substrate transporter like domains"/>
    <property type="match status" value="1"/>
</dbReference>
<dbReference type="AlphaFoldDB" id="D0DRJ6"/>
<feature type="transmembrane region" description="Helical" evidence="6">
    <location>
        <begin position="152"/>
        <end position="175"/>
    </location>
</feature>
<dbReference type="Proteomes" id="UP000004920">
    <property type="component" value="Unassembled WGS sequence"/>
</dbReference>
<dbReference type="EMBL" id="GG704699">
    <property type="protein sequence ID" value="EEX26472.1"/>
    <property type="molecule type" value="Genomic_DNA"/>
</dbReference>
<dbReference type="GO" id="GO:0046943">
    <property type="term" value="F:carboxylic acid transmembrane transporter activity"/>
    <property type="evidence" value="ECO:0007669"/>
    <property type="project" value="TreeGrafter"/>
</dbReference>
<evidence type="ECO:0000259" key="7">
    <source>
        <dbReference type="PROSITE" id="PS50850"/>
    </source>
</evidence>
<evidence type="ECO:0000313" key="8">
    <source>
        <dbReference type="EMBL" id="EEX26472.1"/>
    </source>
</evidence>
<accession>D0DRJ6</accession>
<feature type="transmembrane region" description="Helical" evidence="6">
    <location>
        <begin position="27"/>
        <end position="52"/>
    </location>
</feature>
<dbReference type="PANTHER" id="PTHR23508">
    <property type="entry name" value="CARBOXYLIC ACID TRANSPORTER PROTEIN HOMOLOG"/>
    <property type="match status" value="1"/>
</dbReference>
<feature type="transmembrane region" description="Helical" evidence="6">
    <location>
        <begin position="96"/>
        <end position="112"/>
    </location>
</feature>
<feature type="domain" description="Major facilitator superfamily (MFS) profile" evidence="7">
    <location>
        <begin position="27"/>
        <end position="428"/>
    </location>
</feature>
<feature type="transmembrane region" description="Helical" evidence="6">
    <location>
        <begin position="283"/>
        <end position="302"/>
    </location>
</feature>
<evidence type="ECO:0000256" key="1">
    <source>
        <dbReference type="ARBA" id="ARBA00004651"/>
    </source>
</evidence>
<feature type="transmembrane region" description="Helical" evidence="6">
    <location>
        <begin position="314"/>
        <end position="333"/>
    </location>
</feature>
<dbReference type="GO" id="GO:0005886">
    <property type="term" value="C:plasma membrane"/>
    <property type="evidence" value="ECO:0007669"/>
    <property type="project" value="UniProtKB-SubCell"/>
</dbReference>